<feature type="non-terminal residue" evidence="3">
    <location>
        <position position="1"/>
    </location>
</feature>
<reference evidence="3 4" key="1">
    <citation type="journal article" date="2017" name="Poromechanics V (2013)">
        <title>Genomic Characterization of the Arsenic-Tolerant Actinobacterium, &lt;i&gt;Rhodococcus erythropolis&lt;/i&gt; S43.</title>
        <authorList>
            <person name="Retamal-Morales G."/>
            <person name="Mehnert M."/>
            <person name="Schwabe R."/>
            <person name="Tischler D."/>
            <person name="Schloemann M."/>
            <person name="Levican G.J."/>
        </authorList>
    </citation>
    <scope>NUCLEOTIDE SEQUENCE [LARGE SCALE GENOMIC DNA]</scope>
    <source>
        <strain evidence="3 4">S43</strain>
    </source>
</reference>
<proteinExistence type="predicted"/>
<dbReference type="AlphaFoldDB" id="A0A5N5E428"/>
<feature type="transmembrane region" description="Helical" evidence="2">
    <location>
        <begin position="15"/>
        <end position="35"/>
    </location>
</feature>
<comment type="caution">
    <text evidence="3">The sequence shown here is derived from an EMBL/GenBank/DDBJ whole genome shotgun (WGS) entry which is preliminary data.</text>
</comment>
<name>A0A5N5E428_RHOER</name>
<evidence type="ECO:0000256" key="1">
    <source>
        <dbReference type="SAM" id="MobiDB-lite"/>
    </source>
</evidence>
<evidence type="ECO:0000313" key="4">
    <source>
        <dbReference type="Proteomes" id="UP000325576"/>
    </source>
</evidence>
<feature type="region of interest" description="Disordered" evidence="1">
    <location>
        <begin position="49"/>
        <end position="73"/>
    </location>
</feature>
<accession>A0A5N5E428</accession>
<sequence>FAEGMFERFPSSAQILLGSGITLAAASAFSLNLLFNHTRLGELARRSRESLHATAKSEPATSSAGDASAIVPV</sequence>
<dbReference type="EMBL" id="MRBO01000388">
    <property type="protein sequence ID" value="KAB2584956.1"/>
    <property type="molecule type" value="Genomic_DNA"/>
</dbReference>
<dbReference type="Proteomes" id="UP000325576">
    <property type="component" value="Unassembled WGS sequence"/>
</dbReference>
<gene>
    <name evidence="3" type="ORF">BS297_12955</name>
</gene>
<keyword evidence="2" id="KW-0812">Transmembrane</keyword>
<keyword evidence="2" id="KW-1133">Transmembrane helix</keyword>
<protein>
    <submittedName>
        <fullName evidence="3">Uncharacterized protein</fullName>
    </submittedName>
</protein>
<keyword evidence="2" id="KW-0472">Membrane</keyword>
<organism evidence="3 4">
    <name type="scientific">Rhodococcus erythropolis</name>
    <name type="common">Arthrobacter picolinophilus</name>
    <dbReference type="NCBI Taxonomy" id="1833"/>
    <lineage>
        <taxon>Bacteria</taxon>
        <taxon>Bacillati</taxon>
        <taxon>Actinomycetota</taxon>
        <taxon>Actinomycetes</taxon>
        <taxon>Mycobacteriales</taxon>
        <taxon>Nocardiaceae</taxon>
        <taxon>Rhodococcus</taxon>
        <taxon>Rhodococcus erythropolis group</taxon>
    </lineage>
</organism>
<evidence type="ECO:0000313" key="3">
    <source>
        <dbReference type="EMBL" id="KAB2584956.1"/>
    </source>
</evidence>
<evidence type="ECO:0000256" key="2">
    <source>
        <dbReference type="SAM" id="Phobius"/>
    </source>
</evidence>